<evidence type="ECO:0000313" key="2">
    <source>
        <dbReference type="Proteomes" id="UP000093309"/>
    </source>
</evidence>
<comment type="caution">
    <text evidence="1">The sequence shown here is derived from an EMBL/GenBank/DDBJ whole genome shotgun (WGS) entry which is preliminary data.</text>
</comment>
<sequence>MWSRIELISTFHGLEPGHIPISEVISKLTVLNVREIHSKWSLRGTDAIKITARKNLQYHAYEAGLEGFFACLQ</sequence>
<name>A0A1C1A650_9BACL</name>
<evidence type="ECO:0000313" key="1">
    <source>
        <dbReference type="EMBL" id="OCT16017.1"/>
    </source>
</evidence>
<keyword evidence="2" id="KW-1185">Reference proteome</keyword>
<proteinExistence type="predicted"/>
<reference evidence="2" key="1">
    <citation type="submission" date="2016-05" db="EMBL/GenBank/DDBJ databases">
        <title>Paenibacillus oryzae. sp. nov., isolated from the rice root.</title>
        <authorList>
            <person name="Zhang J."/>
            <person name="Zhang X."/>
        </authorList>
    </citation>
    <scope>NUCLEOTIDE SEQUENCE [LARGE SCALE GENOMIC DNA]</scope>
    <source>
        <strain evidence="2">KCTC13222</strain>
    </source>
</reference>
<dbReference type="EMBL" id="LYPC01000012">
    <property type="protein sequence ID" value="OCT16017.1"/>
    <property type="molecule type" value="Genomic_DNA"/>
</dbReference>
<dbReference type="STRING" id="512399.A8709_10390"/>
<dbReference type="Proteomes" id="UP000093309">
    <property type="component" value="Unassembled WGS sequence"/>
</dbReference>
<gene>
    <name evidence="1" type="ORF">A8709_10390</name>
</gene>
<dbReference type="AlphaFoldDB" id="A0A1C1A650"/>
<accession>A0A1C1A650</accession>
<protein>
    <submittedName>
        <fullName evidence="1">Uncharacterized protein</fullName>
    </submittedName>
</protein>
<organism evidence="1 2">
    <name type="scientific">Paenibacillus pectinilyticus</name>
    <dbReference type="NCBI Taxonomy" id="512399"/>
    <lineage>
        <taxon>Bacteria</taxon>
        <taxon>Bacillati</taxon>
        <taxon>Bacillota</taxon>
        <taxon>Bacilli</taxon>
        <taxon>Bacillales</taxon>
        <taxon>Paenibacillaceae</taxon>
        <taxon>Paenibacillus</taxon>
    </lineage>
</organism>